<organism evidence="4 5">
    <name type="scientific">Acer yangbiense</name>
    <dbReference type="NCBI Taxonomy" id="1000413"/>
    <lineage>
        <taxon>Eukaryota</taxon>
        <taxon>Viridiplantae</taxon>
        <taxon>Streptophyta</taxon>
        <taxon>Embryophyta</taxon>
        <taxon>Tracheophyta</taxon>
        <taxon>Spermatophyta</taxon>
        <taxon>Magnoliopsida</taxon>
        <taxon>eudicotyledons</taxon>
        <taxon>Gunneridae</taxon>
        <taxon>Pentapetalae</taxon>
        <taxon>rosids</taxon>
        <taxon>malvids</taxon>
        <taxon>Sapindales</taxon>
        <taxon>Sapindaceae</taxon>
        <taxon>Hippocastanoideae</taxon>
        <taxon>Acereae</taxon>
        <taxon>Acer</taxon>
    </lineage>
</organism>
<feature type="compositionally biased region" description="Basic and acidic residues" evidence="1">
    <location>
        <begin position="299"/>
        <end position="309"/>
    </location>
</feature>
<feature type="compositionally biased region" description="Basic and acidic residues" evidence="1">
    <location>
        <begin position="429"/>
        <end position="442"/>
    </location>
</feature>
<dbReference type="PANTHER" id="PTHR47074">
    <property type="entry name" value="BNAC02G40300D PROTEIN"/>
    <property type="match status" value="1"/>
</dbReference>
<sequence>MDTDELERLCSALSIQELEGPVRSLDKGMKTRRERKLGFCLVGKVITKMLVNKDAFIRVFNMIWKVSEGVDIEWVEGNIFTFQFFNLEDRDRIINGGPWNFDKAIVVLEKMPIDGDITNLKFNKVDFWIQVHKIPPLCMSEEIGLFLGKQIGEVKEVDLATAREVSCRYLRIRCRRIGHCIRECPMEGDIREFTSEANYRLCMWLRTGSPPKRARNWSGRQENVTRGNSMWMNSAKEFQPIQRRFQDNWRSSKGSPYGNSIEWKGLSSTGCEKMKGPLIAQGNCMESCMESRGSVGKTKPREEESREENNGATMCIDSGDNKGEGQKVGTVGGSGKNNHNGKSIGKDQGQEVTNSNKQEEETRIHGSGQNKNGKQIWKRFNRTSSLLNSQSLIGIELGKRLVEASVTDLKELKKKARVNKLSDQSKQGKIHEGERRNEENQGIKKSVANGVDTEGKEDEREESVSGSEAVGMVHEVKSNESLAAIVTYKQILEAAIDAVWWSRNYIDEFHRANCKGKKEVDKEDKRRAEVNERWRPLDQGWLKVNCNARVDKRRRRIGFGFIIRNESGRVLACYAQSCEASYEVDCAKAMVVYKGLMFCKEIGVEKFIVETDLDYVINQIGTGGSSDSRYGGILDSIQSLISNSRTVSFRCVSDKANMVAWILAGEAVGFMDRIVWKEVMPRCIMALVEEEQRI</sequence>
<dbReference type="AlphaFoldDB" id="A0A5C7GWH2"/>
<dbReference type="EMBL" id="VAHF01000013">
    <property type="protein sequence ID" value="TXG48436.1"/>
    <property type="molecule type" value="Genomic_DNA"/>
</dbReference>
<dbReference type="InterPro" id="IPR025558">
    <property type="entry name" value="DUF4283"/>
</dbReference>
<name>A0A5C7GWH2_9ROSI</name>
<evidence type="ECO:0000256" key="1">
    <source>
        <dbReference type="SAM" id="MobiDB-lite"/>
    </source>
</evidence>
<dbReference type="InterPro" id="IPR044730">
    <property type="entry name" value="RNase_H-like_dom_plant"/>
</dbReference>
<dbReference type="GO" id="GO:0003676">
    <property type="term" value="F:nucleic acid binding"/>
    <property type="evidence" value="ECO:0007669"/>
    <property type="project" value="InterPro"/>
</dbReference>
<accession>A0A5C7GWH2</accession>
<feature type="region of interest" description="Disordered" evidence="1">
    <location>
        <begin position="290"/>
        <end position="375"/>
    </location>
</feature>
<proteinExistence type="predicted"/>
<feature type="domain" description="RNase H type-1" evidence="2">
    <location>
        <begin position="545"/>
        <end position="666"/>
    </location>
</feature>
<keyword evidence="5" id="KW-1185">Reference proteome</keyword>
<dbReference type="GO" id="GO:0004523">
    <property type="term" value="F:RNA-DNA hybrid ribonuclease activity"/>
    <property type="evidence" value="ECO:0007669"/>
    <property type="project" value="InterPro"/>
</dbReference>
<dbReference type="CDD" id="cd06222">
    <property type="entry name" value="RNase_H_like"/>
    <property type="match status" value="1"/>
</dbReference>
<evidence type="ECO:0000313" key="5">
    <source>
        <dbReference type="Proteomes" id="UP000323000"/>
    </source>
</evidence>
<dbReference type="SUPFAM" id="SSF53098">
    <property type="entry name" value="Ribonuclease H-like"/>
    <property type="match status" value="1"/>
</dbReference>
<evidence type="ECO:0008006" key="6">
    <source>
        <dbReference type="Google" id="ProtNLM"/>
    </source>
</evidence>
<dbReference type="PANTHER" id="PTHR47074:SF48">
    <property type="entry name" value="POLYNUCLEOTIDYL TRANSFERASE, RIBONUCLEASE H-LIKE SUPERFAMILY PROTEIN"/>
    <property type="match status" value="1"/>
</dbReference>
<dbReference type="Gene3D" id="3.30.420.10">
    <property type="entry name" value="Ribonuclease H-like superfamily/Ribonuclease H"/>
    <property type="match status" value="1"/>
</dbReference>
<dbReference type="InterPro" id="IPR052929">
    <property type="entry name" value="RNase_H-like_EbsB-rel"/>
</dbReference>
<dbReference type="Proteomes" id="UP000323000">
    <property type="component" value="Chromosome 13"/>
</dbReference>
<feature type="region of interest" description="Disordered" evidence="1">
    <location>
        <begin position="416"/>
        <end position="468"/>
    </location>
</feature>
<evidence type="ECO:0000259" key="2">
    <source>
        <dbReference type="Pfam" id="PF13456"/>
    </source>
</evidence>
<evidence type="ECO:0000313" key="4">
    <source>
        <dbReference type="EMBL" id="TXG48436.1"/>
    </source>
</evidence>
<dbReference type="InterPro" id="IPR002156">
    <property type="entry name" value="RNaseH_domain"/>
</dbReference>
<comment type="caution">
    <text evidence="4">The sequence shown here is derived from an EMBL/GenBank/DDBJ whole genome shotgun (WGS) entry which is preliminary data.</text>
</comment>
<dbReference type="Pfam" id="PF13456">
    <property type="entry name" value="RVT_3"/>
    <property type="match status" value="1"/>
</dbReference>
<gene>
    <name evidence="4" type="ORF">EZV62_027730</name>
</gene>
<protein>
    <recommendedName>
        <fullName evidence="6">RNase H type-1 domain-containing protein</fullName>
    </recommendedName>
</protein>
<dbReference type="InterPro" id="IPR012337">
    <property type="entry name" value="RNaseH-like_sf"/>
</dbReference>
<dbReference type="InterPro" id="IPR036397">
    <property type="entry name" value="RNaseH_sf"/>
</dbReference>
<evidence type="ECO:0000259" key="3">
    <source>
        <dbReference type="Pfam" id="PF14111"/>
    </source>
</evidence>
<feature type="domain" description="DUF4283" evidence="3">
    <location>
        <begin position="36"/>
        <end position="111"/>
    </location>
</feature>
<reference evidence="5" key="1">
    <citation type="journal article" date="2019" name="Gigascience">
        <title>De novo genome assembly of the endangered Acer yangbiense, a plant species with extremely small populations endemic to Yunnan Province, China.</title>
        <authorList>
            <person name="Yang J."/>
            <person name="Wariss H.M."/>
            <person name="Tao L."/>
            <person name="Zhang R."/>
            <person name="Yun Q."/>
            <person name="Hollingsworth P."/>
            <person name="Dao Z."/>
            <person name="Luo G."/>
            <person name="Guo H."/>
            <person name="Ma Y."/>
            <person name="Sun W."/>
        </authorList>
    </citation>
    <scope>NUCLEOTIDE SEQUENCE [LARGE SCALE GENOMIC DNA]</scope>
    <source>
        <strain evidence="5">cv. Malutang</strain>
    </source>
</reference>
<dbReference type="Pfam" id="PF14111">
    <property type="entry name" value="DUF4283"/>
    <property type="match status" value="1"/>
</dbReference>